<reference evidence="1" key="1">
    <citation type="submission" date="2018-06" db="EMBL/GenBank/DDBJ databases">
        <authorList>
            <person name="Zhirakovskaya E."/>
        </authorList>
    </citation>
    <scope>NUCLEOTIDE SEQUENCE</scope>
</reference>
<name>A0A3B0R1D1_9ZZZZ</name>
<evidence type="ECO:0008006" key="2">
    <source>
        <dbReference type="Google" id="ProtNLM"/>
    </source>
</evidence>
<dbReference type="AlphaFoldDB" id="A0A3B0R1D1"/>
<dbReference type="SUPFAM" id="SSF75005">
    <property type="entry name" value="Arabinanase/levansucrase/invertase"/>
    <property type="match status" value="1"/>
</dbReference>
<gene>
    <name evidence="1" type="ORF">MNBD_BACTEROID02-1012</name>
</gene>
<accession>A0A3B0R1D1</accession>
<dbReference type="InterPro" id="IPR023296">
    <property type="entry name" value="Glyco_hydro_beta-prop_sf"/>
</dbReference>
<dbReference type="Gene3D" id="2.115.10.20">
    <property type="entry name" value="Glycosyl hydrolase domain, family 43"/>
    <property type="match status" value="1"/>
</dbReference>
<sequence>MKSNKLITSIISIFFMTFYFVTAQNINPEVIDIDSRLELFTDHYLIDKLDNASLKLHEPVDQGIVMKFDNPWEGRFSGYCTVIKDDNIFRLYYRGIPTAGKDGRTGEYTCYAESLDGIHWSKPNVGIFEINGSLNNNVVLAEAVPVTHNFSPFLDTKKGIDKKYKYKALGGTEKSGLIAYTSSDGINWHTLQKEPVIRGRKSDFDSQNVSFWSENEQLYICY</sequence>
<feature type="non-terminal residue" evidence="1">
    <location>
        <position position="222"/>
    </location>
</feature>
<proteinExistence type="predicted"/>
<organism evidence="1">
    <name type="scientific">hydrothermal vent metagenome</name>
    <dbReference type="NCBI Taxonomy" id="652676"/>
    <lineage>
        <taxon>unclassified sequences</taxon>
        <taxon>metagenomes</taxon>
        <taxon>ecological metagenomes</taxon>
    </lineage>
</organism>
<dbReference type="EMBL" id="UOEB01000282">
    <property type="protein sequence ID" value="VAV86051.1"/>
    <property type="molecule type" value="Genomic_DNA"/>
</dbReference>
<evidence type="ECO:0000313" key="1">
    <source>
        <dbReference type="EMBL" id="VAV86051.1"/>
    </source>
</evidence>
<protein>
    <recommendedName>
        <fullName evidence="2">Glycosyl hydrolase family 32 N-terminal domain-containing protein</fullName>
    </recommendedName>
</protein>